<comment type="subunit">
    <text evidence="9">Homotetramer.</text>
</comment>
<dbReference type="Pfam" id="PF01470">
    <property type="entry name" value="Peptidase_C15"/>
    <property type="match status" value="1"/>
</dbReference>
<evidence type="ECO:0000256" key="6">
    <source>
        <dbReference type="ARBA" id="ARBA00022670"/>
    </source>
</evidence>
<feature type="active site" evidence="9">
    <location>
        <position position="165"/>
    </location>
</feature>
<dbReference type="CDD" id="cd00501">
    <property type="entry name" value="Peptidase_C15"/>
    <property type="match status" value="1"/>
</dbReference>
<evidence type="ECO:0000313" key="13">
    <source>
        <dbReference type="Proteomes" id="UP001152867"/>
    </source>
</evidence>
<name>A0ABT6DBS5_9LACO</name>
<reference evidence="12" key="1">
    <citation type="submission" date="2022-06" db="EMBL/GenBank/DDBJ databases">
        <title>Antifungal cultures and metabolites of lactic acid bacteria for use in dairy fermentations.</title>
        <authorList>
            <person name="Zhao Z."/>
            <person name="Gaenzle M."/>
        </authorList>
    </citation>
    <scope>NUCLEOTIDE SEQUENCE</scope>
    <source>
        <strain evidence="12">FUA3126</strain>
    </source>
</reference>
<sequence length="211" mass="23329">MKILVTGFDPFSTDKINPAFETVKRLPDSIADATILKLEIPTAFKRCGEVVHQEIVSAHPDYVLNVGQAGGRFGITPERIAINLDDGRIADNDNYRPINQPIEADGATAYFTQLPVNAMTRAIRKEGLPSSISLSAGTYVCNHIMYEVQYRRATEFPELKAGFMHIPFLPTQVVNRPNMPSQSLDDDICGVVEAIKTMVEMDGRSDVDSIE</sequence>
<dbReference type="InterPro" id="IPR033694">
    <property type="entry name" value="PGPEP1_Cys_AS"/>
</dbReference>
<evidence type="ECO:0000256" key="5">
    <source>
        <dbReference type="ARBA" id="ARBA00022490"/>
    </source>
</evidence>
<feature type="active site" evidence="9 11">
    <location>
        <position position="141"/>
    </location>
</feature>
<evidence type="ECO:0000256" key="2">
    <source>
        <dbReference type="ARBA" id="ARBA00002280"/>
    </source>
</evidence>
<dbReference type="Proteomes" id="UP001152867">
    <property type="component" value="Unassembled WGS sequence"/>
</dbReference>
<comment type="function">
    <text evidence="2 9">Removes 5-oxoproline from various penultimate amino acid residues except L-proline.</text>
</comment>
<keyword evidence="8 9" id="KW-0788">Thiol protease</keyword>
<evidence type="ECO:0000256" key="11">
    <source>
        <dbReference type="PROSITE-ProRule" id="PRU10077"/>
    </source>
</evidence>
<evidence type="ECO:0000256" key="8">
    <source>
        <dbReference type="ARBA" id="ARBA00022807"/>
    </source>
</evidence>
<protein>
    <recommendedName>
        <fullName evidence="9">Pyrrolidone-carboxylate peptidase</fullName>
        <ecNumber evidence="9">3.4.19.3</ecNumber>
    </recommendedName>
    <alternativeName>
        <fullName evidence="9">5-oxoprolyl-peptidase</fullName>
    </alternativeName>
    <alternativeName>
        <fullName evidence="9">Pyroglutamyl-peptidase I</fullName>
        <shortName evidence="9">PGP-I</shortName>
        <shortName evidence="9">Pyrase</shortName>
    </alternativeName>
</protein>
<dbReference type="RefSeq" id="WP_178943309.1">
    <property type="nucleotide sequence ID" value="NZ_JAIWJF010000001.1"/>
</dbReference>
<comment type="subcellular location">
    <subcellularLocation>
        <location evidence="3 9">Cytoplasm</location>
    </subcellularLocation>
</comment>
<dbReference type="PANTHER" id="PTHR23402">
    <property type="entry name" value="PROTEASE FAMILY C15 PYROGLUTAMYL-PEPTIDASE I-RELATED"/>
    <property type="match status" value="1"/>
</dbReference>
<dbReference type="HAMAP" id="MF_00417">
    <property type="entry name" value="Pyrrolid_peptidase"/>
    <property type="match status" value="1"/>
</dbReference>
<evidence type="ECO:0000256" key="3">
    <source>
        <dbReference type="ARBA" id="ARBA00004496"/>
    </source>
</evidence>
<evidence type="ECO:0000256" key="4">
    <source>
        <dbReference type="ARBA" id="ARBA00006641"/>
    </source>
</evidence>
<keyword evidence="13" id="KW-1185">Reference proteome</keyword>
<dbReference type="PANTHER" id="PTHR23402:SF1">
    <property type="entry name" value="PYROGLUTAMYL-PEPTIDASE I"/>
    <property type="match status" value="1"/>
</dbReference>
<dbReference type="PROSITE" id="PS01333">
    <property type="entry name" value="PYRASE_GLU"/>
    <property type="match status" value="1"/>
</dbReference>
<keyword evidence="7 9" id="KW-0378">Hydrolase</keyword>
<dbReference type="GO" id="GO:0016920">
    <property type="term" value="F:pyroglutamyl-peptidase activity"/>
    <property type="evidence" value="ECO:0007669"/>
    <property type="project" value="UniProtKB-EC"/>
</dbReference>
<dbReference type="SUPFAM" id="SSF53182">
    <property type="entry name" value="Pyrrolidone carboxyl peptidase (pyroglutamate aminopeptidase)"/>
    <property type="match status" value="1"/>
</dbReference>
<evidence type="ECO:0000256" key="10">
    <source>
        <dbReference type="PROSITE-ProRule" id="PRU10076"/>
    </source>
</evidence>
<dbReference type="InterPro" id="IPR029762">
    <property type="entry name" value="PGP-I_bact-type"/>
</dbReference>
<dbReference type="PRINTS" id="PR00706">
    <property type="entry name" value="PYROGLUPTASE"/>
</dbReference>
<comment type="similarity">
    <text evidence="4 9">Belongs to the peptidase C15 family.</text>
</comment>
<dbReference type="PROSITE" id="PS01334">
    <property type="entry name" value="PYRASE_CYS"/>
    <property type="match status" value="1"/>
</dbReference>
<gene>
    <name evidence="9 12" type="primary">pcp</name>
    <name evidence="12" type="ORF">NNA32_10065</name>
</gene>
<comment type="catalytic activity">
    <reaction evidence="1 9 10">
        <text>Release of an N-terminal pyroglutamyl group from a polypeptide, the second amino acid generally not being Pro.</text>
        <dbReference type="EC" id="3.4.19.3"/>
    </reaction>
</comment>
<evidence type="ECO:0000256" key="9">
    <source>
        <dbReference type="HAMAP-Rule" id="MF_00417"/>
    </source>
</evidence>
<keyword evidence="6 9" id="KW-0645">Protease</keyword>
<dbReference type="Gene3D" id="3.40.630.20">
    <property type="entry name" value="Peptidase C15, pyroglutamyl peptidase I-like"/>
    <property type="match status" value="1"/>
</dbReference>
<dbReference type="InterPro" id="IPR016125">
    <property type="entry name" value="Peptidase_C15-like"/>
</dbReference>
<dbReference type="InterPro" id="IPR000816">
    <property type="entry name" value="Peptidase_C15"/>
</dbReference>
<dbReference type="EC" id="3.4.19.3" evidence="9"/>
<keyword evidence="5 9" id="KW-0963">Cytoplasm</keyword>
<dbReference type="NCBIfam" id="NF009676">
    <property type="entry name" value="PRK13197.1"/>
    <property type="match status" value="1"/>
</dbReference>
<evidence type="ECO:0000313" key="12">
    <source>
        <dbReference type="EMBL" id="MDF9914594.1"/>
    </source>
</evidence>
<feature type="active site" evidence="9 10">
    <location>
        <position position="78"/>
    </location>
</feature>
<evidence type="ECO:0000256" key="1">
    <source>
        <dbReference type="ARBA" id="ARBA00001770"/>
    </source>
</evidence>
<dbReference type="InterPro" id="IPR033693">
    <property type="entry name" value="PGPEP1_Glu_AS"/>
</dbReference>
<comment type="caution">
    <text evidence="12">The sequence shown here is derived from an EMBL/GenBank/DDBJ whole genome shotgun (WGS) entry which is preliminary data.</text>
</comment>
<dbReference type="PIRSF" id="PIRSF015592">
    <property type="entry name" value="Prld-crbxl_pptds"/>
    <property type="match status" value="1"/>
</dbReference>
<proteinExistence type="inferred from homology"/>
<dbReference type="NCBIfam" id="TIGR00504">
    <property type="entry name" value="pyro_pdase"/>
    <property type="match status" value="1"/>
</dbReference>
<evidence type="ECO:0000256" key="7">
    <source>
        <dbReference type="ARBA" id="ARBA00022801"/>
    </source>
</evidence>
<organism evidence="12 13">
    <name type="scientific">Furfurilactobacillus milii</name>
    <dbReference type="NCBI Taxonomy" id="2888272"/>
    <lineage>
        <taxon>Bacteria</taxon>
        <taxon>Bacillati</taxon>
        <taxon>Bacillota</taxon>
        <taxon>Bacilli</taxon>
        <taxon>Lactobacillales</taxon>
        <taxon>Lactobacillaceae</taxon>
        <taxon>Furfurilactobacillus</taxon>
    </lineage>
</organism>
<dbReference type="InterPro" id="IPR036440">
    <property type="entry name" value="Peptidase_C15-like_sf"/>
</dbReference>
<accession>A0ABT6DBS5</accession>
<dbReference type="EMBL" id="JANDJP010000014">
    <property type="protein sequence ID" value="MDF9914594.1"/>
    <property type="molecule type" value="Genomic_DNA"/>
</dbReference>